<keyword evidence="3 8" id="KW-0328">Glycosyltransferase</keyword>
<evidence type="ECO:0000313" key="9">
    <source>
        <dbReference type="EMBL" id="GIY42911.1"/>
    </source>
</evidence>
<keyword evidence="10" id="KW-1185">Reference proteome</keyword>
<keyword evidence="5 8" id="KW-0812">Transmembrane</keyword>
<dbReference type="PANTHER" id="PTHR21461:SF40">
    <property type="entry name" value="GLYCOSYLTRANSFERASE FAMILY 92 PROTEIN"/>
    <property type="match status" value="1"/>
</dbReference>
<keyword evidence="4 8" id="KW-0808">Transferase</keyword>
<comment type="similarity">
    <text evidence="2 8">Belongs to the glycosyltransferase 92 family.</text>
</comment>
<evidence type="ECO:0000256" key="6">
    <source>
        <dbReference type="ARBA" id="ARBA00022989"/>
    </source>
</evidence>
<dbReference type="Proteomes" id="UP001054837">
    <property type="component" value="Unassembled WGS sequence"/>
</dbReference>
<evidence type="ECO:0000256" key="7">
    <source>
        <dbReference type="ARBA" id="ARBA00023136"/>
    </source>
</evidence>
<evidence type="ECO:0000313" key="10">
    <source>
        <dbReference type="Proteomes" id="UP001054837"/>
    </source>
</evidence>
<dbReference type="EMBL" id="BPLQ01009269">
    <property type="protein sequence ID" value="GIY42911.1"/>
    <property type="molecule type" value="Genomic_DNA"/>
</dbReference>
<evidence type="ECO:0000256" key="1">
    <source>
        <dbReference type="ARBA" id="ARBA00004167"/>
    </source>
</evidence>
<evidence type="ECO:0000256" key="3">
    <source>
        <dbReference type="ARBA" id="ARBA00022676"/>
    </source>
</evidence>
<feature type="transmembrane region" description="Helical" evidence="8">
    <location>
        <begin position="15"/>
        <end position="33"/>
    </location>
</feature>
<proteinExistence type="inferred from homology"/>
<dbReference type="AlphaFoldDB" id="A0AAV4TC30"/>
<dbReference type="PANTHER" id="PTHR21461">
    <property type="entry name" value="GLYCOSYLTRANSFERASE FAMILY 92 PROTEIN"/>
    <property type="match status" value="1"/>
</dbReference>
<reference evidence="9 10" key="1">
    <citation type="submission" date="2021-06" db="EMBL/GenBank/DDBJ databases">
        <title>Caerostris darwini draft genome.</title>
        <authorList>
            <person name="Kono N."/>
            <person name="Arakawa K."/>
        </authorList>
    </citation>
    <scope>NUCLEOTIDE SEQUENCE [LARGE SCALE GENOMIC DNA]</scope>
</reference>
<dbReference type="GO" id="GO:0016757">
    <property type="term" value="F:glycosyltransferase activity"/>
    <property type="evidence" value="ECO:0007669"/>
    <property type="project" value="UniProtKB-UniRule"/>
</dbReference>
<protein>
    <recommendedName>
        <fullName evidence="8">Glycosyltransferase family 92 protein</fullName>
        <ecNumber evidence="8">2.4.1.-</ecNumber>
    </recommendedName>
</protein>
<keyword evidence="6 8" id="KW-1133">Transmembrane helix</keyword>
<dbReference type="InterPro" id="IPR008166">
    <property type="entry name" value="Glyco_transf_92"/>
</dbReference>
<evidence type="ECO:0000256" key="8">
    <source>
        <dbReference type="RuleBase" id="RU366017"/>
    </source>
</evidence>
<accession>A0AAV4TC30</accession>
<organism evidence="9 10">
    <name type="scientific">Caerostris darwini</name>
    <dbReference type="NCBI Taxonomy" id="1538125"/>
    <lineage>
        <taxon>Eukaryota</taxon>
        <taxon>Metazoa</taxon>
        <taxon>Ecdysozoa</taxon>
        <taxon>Arthropoda</taxon>
        <taxon>Chelicerata</taxon>
        <taxon>Arachnida</taxon>
        <taxon>Araneae</taxon>
        <taxon>Araneomorphae</taxon>
        <taxon>Entelegynae</taxon>
        <taxon>Araneoidea</taxon>
        <taxon>Araneidae</taxon>
        <taxon>Caerostris</taxon>
    </lineage>
</organism>
<dbReference type="GO" id="GO:0016020">
    <property type="term" value="C:membrane"/>
    <property type="evidence" value="ECO:0007669"/>
    <property type="project" value="UniProtKB-SubCell"/>
</dbReference>
<name>A0AAV4TC30_9ARAC</name>
<evidence type="ECO:0000256" key="5">
    <source>
        <dbReference type="ARBA" id="ARBA00022692"/>
    </source>
</evidence>
<comment type="subcellular location">
    <subcellularLocation>
        <location evidence="1">Membrane</location>
        <topology evidence="1">Single-pass membrane protein</topology>
    </subcellularLocation>
</comment>
<dbReference type="EC" id="2.4.1.-" evidence="8"/>
<comment type="caution">
    <text evidence="9">The sequence shown here is derived from an EMBL/GenBank/DDBJ whole genome shotgun (WGS) entry which is preliminary data.</text>
</comment>
<evidence type="ECO:0000256" key="4">
    <source>
        <dbReference type="ARBA" id="ARBA00022679"/>
    </source>
</evidence>
<evidence type="ECO:0000256" key="2">
    <source>
        <dbReference type="ARBA" id="ARBA00007647"/>
    </source>
</evidence>
<keyword evidence="7 8" id="KW-0472">Membrane</keyword>
<sequence>MIFLHLWSICQRKKTLVLIVIYCVCTFLFISYIKSSIYPKKENCFLNEENSIKSMELISKIETNMNVFLKKHSKFRLYNKSDVWTEIAQDVFIYSAYIDKCPSTMSLSSYCVQFIGITLLNITDFDSSMSDLKCAFKRRSNIERLGLAFIEKLPEHHFKPYTAALFYCSLNRYTADLTSIDYATLYRFSVSTWLQTTYLVSDTSSDITVNLCVRPLYGLFSSIHLVEFLAYYKTMGVKHFIFYRHNVSESMDLFLNYLIFLNVSMEIRTWDVPLDNNLIHEYGQIVFTQDCIVRSRYKFSHTIIVDIDEFIVPKLHSNITALISYLDKNYENAGSYTIPMVLFCDEFSYDKSSSSLFHILDNNKRQRTPWAHRYRSKYIVRSARVFYGGIHFVWKHEKKWYEVKVSDSTALLHHYRHCCGLLQTWFFHLFNFHVLNDDIVIDDSLIKNAYKLVNDSLVLLILDLSNVISFDI</sequence>
<dbReference type="Pfam" id="PF01697">
    <property type="entry name" value="Glyco_transf_92"/>
    <property type="match status" value="1"/>
</dbReference>
<gene>
    <name evidence="9" type="primary">AVEN_268262_1</name>
    <name evidence="9" type="ORF">CDAR_198971</name>
</gene>
<dbReference type="GO" id="GO:0005737">
    <property type="term" value="C:cytoplasm"/>
    <property type="evidence" value="ECO:0007669"/>
    <property type="project" value="TreeGrafter"/>
</dbReference>